<evidence type="ECO:0000313" key="2">
    <source>
        <dbReference type="Proteomes" id="UP001165064"/>
    </source>
</evidence>
<name>A0ACB5SQZ0_AMBMO</name>
<proteinExistence type="predicted"/>
<reference evidence="1" key="1">
    <citation type="submission" date="2023-04" db="EMBL/GenBank/DDBJ databases">
        <title>Ambrosiozyma monospora NBRC 10751.</title>
        <authorList>
            <person name="Ichikawa N."/>
            <person name="Sato H."/>
            <person name="Tonouchi N."/>
        </authorList>
    </citation>
    <scope>NUCLEOTIDE SEQUENCE</scope>
    <source>
        <strain evidence="1">NBRC 10751</strain>
    </source>
</reference>
<protein>
    <submittedName>
        <fullName evidence="1">Unnamed protein product</fullName>
    </submittedName>
</protein>
<dbReference type="Proteomes" id="UP001165064">
    <property type="component" value="Unassembled WGS sequence"/>
</dbReference>
<gene>
    <name evidence="1" type="ORF">Amon02_000012100</name>
</gene>
<sequence length="281" mass="29965">MKFSISATFAATLLLACTEVFADGAESIQLFVKSKDKSVDGQFVSSVFEGSGISYFFLGYNPNNYVFNNNRIVTENHGINQEFSIETNHSVLLSTHPIPVKVEFGNDGVLAVNGVSDGFYACKNAKDPLNYSKNARALMFYKSDSNEKPSKEDCVEITIIKNSGAQSKAPYAPTSTDTYSYTGTEDLDATTDMMTIDISDYLTYISSSVSKLNGKATETSDDVSGKAKATGGSSSSSTKKSSFSSSTEKHSSSKSKGDGASHAAAGLCTFGVVFAFLSMIV</sequence>
<accession>A0ACB5SQZ0</accession>
<organism evidence="1 2">
    <name type="scientific">Ambrosiozyma monospora</name>
    <name type="common">Yeast</name>
    <name type="synonym">Endomycopsis monosporus</name>
    <dbReference type="NCBI Taxonomy" id="43982"/>
    <lineage>
        <taxon>Eukaryota</taxon>
        <taxon>Fungi</taxon>
        <taxon>Dikarya</taxon>
        <taxon>Ascomycota</taxon>
        <taxon>Saccharomycotina</taxon>
        <taxon>Pichiomycetes</taxon>
        <taxon>Pichiales</taxon>
        <taxon>Pichiaceae</taxon>
        <taxon>Ambrosiozyma</taxon>
    </lineage>
</organism>
<keyword evidence="2" id="KW-1185">Reference proteome</keyword>
<evidence type="ECO:0000313" key="1">
    <source>
        <dbReference type="EMBL" id="GME70254.1"/>
    </source>
</evidence>
<comment type="caution">
    <text evidence="1">The sequence shown here is derived from an EMBL/GenBank/DDBJ whole genome shotgun (WGS) entry which is preliminary data.</text>
</comment>
<dbReference type="EMBL" id="BSXS01000007">
    <property type="protein sequence ID" value="GME70254.1"/>
    <property type="molecule type" value="Genomic_DNA"/>
</dbReference>